<keyword evidence="1" id="KW-0472">Membrane</keyword>
<protein>
    <submittedName>
        <fullName evidence="2">Uncharacterized protein</fullName>
    </submittedName>
</protein>
<sequence length="272" mass="30508">MKLQIKDGFKNGILPFLVMAASMGILMSIFMGFRNVNKTQVHQVAEVAGEETNPTISRLIWCIVGFILGIVLIIISEIVYIRDNKVKDDYNLTNTDNFNKDGNNDKNNSKLKLMNTWTIAVTSGIIIWQSIGECLWHYGVEVKNDEGDRSFANFSRIESIQGIPFFIILALIFFYGYGKLGFGVESCLGSFLSNWYGHICMIGTYPIALACGVKMEMSSWYRLVGIINTIFFLFIGLYLIFTKKSKPIKYLASCSLYAAIGIVIFGVILGET</sequence>
<feature type="transmembrane region" description="Helical" evidence="1">
    <location>
        <begin position="12"/>
        <end position="33"/>
    </location>
</feature>
<feature type="transmembrane region" description="Helical" evidence="1">
    <location>
        <begin position="248"/>
        <end position="269"/>
    </location>
</feature>
<evidence type="ECO:0000313" key="3">
    <source>
        <dbReference type="Proteomes" id="UP000193944"/>
    </source>
</evidence>
<accession>A0A1Y1XBS5</accession>
<comment type="caution">
    <text evidence="2">The sequence shown here is derived from an EMBL/GenBank/DDBJ whole genome shotgun (WGS) entry which is preliminary data.</text>
</comment>
<proteinExistence type="predicted"/>
<dbReference type="OrthoDB" id="10510761at2759"/>
<reference evidence="2 3" key="1">
    <citation type="submission" date="2016-08" db="EMBL/GenBank/DDBJ databases">
        <title>A Parts List for Fungal Cellulosomes Revealed by Comparative Genomics.</title>
        <authorList>
            <consortium name="DOE Joint Genome Institute"/>
            <person name="Haitjema C.H."/>
            <person name="Gilmore S.P."/>
            <person name="Henske J.K."/>
            <person name="Solomon K.V."/>
            <person name="De Groot R."/>
            <person name="Kuo A."/>
            <person name="Mondo S.J."/>
            <person name="Salamov A.A."/>
            <person name="Labutti K."/>
            <person name="Zhao Z."/>
            <person name="Chiniquy J."/>
            <person name="Barry K."/>
            <person name="Brewer H.M."/>
            <person name="Purvine S.O."/>
            <person name="Wright A.T."/>
            <person name="Boxma B."/>
            <person name="Van Alen T."/>
            <person name="Hackstein J.H."/>
            <person name="Baker S.E."/>
            <person name="Grigoriev I.V."/>
            <person name="O'Malley M.A."/>
        </authorList>
    </citation>
    <scope>NUCLEOTIDE SEQUENCE [LARGE SCALE GENOMIC DNA]</scope>
    <source>
        <strain evidence="2 3">S4</strain>
    </source>
</reference>
<keyword evidence="3" id="KW-1185">Reference proteome</keyword>
<organism evidence="2 3">
    <name type="scientific">Anaeromyces robustus</name>
    <dbReference type="NCBI Taxonomy" id="1754192"/>
    <lineage>
        <taxon>Eukaryota</taxon>
        <taxon>Fungi</taxon>
        <taxon>Fungi incertae sedis</taxon>
        <taxon>Chytridiomycota</taxon>
        <taxon>Chytridiomycota incertae sedis</taxon>
        <taxon>Neocallimastigomycetes</taxon>
        <taxon>Neocallimastigales</taxon>
        <taxon>Neocallimastigaceae</taxon>
        <taxon>Anaeromyces</taxon>
    </lineage>
</organism>
<dbReference type="Proteomes" id="UP000193944">
    <property type="component" value="Unassembled WGS sequence"/>
</dbReference>
<feature type="transmembrane region" description="Helical" evidence="1">
    <location>
        <begin position="220"/>
        <end position="241"/>
    </location>
</feature>
<gene>
    <name evidence="2" type="ORF">BCR32DRAFT_278275</name>
</gene>
<keyword evidence="1" id="KW-1133">Transmembrane helix</keyword>
<evidence type="ECO:0000313" key="2">
    <source>
        <dbReference type="EMBL" id="ORX83187.1"/>
    </source>
</evidence>
<reference evidence="2 3" key="2">
    <citation type="submission" date="2016-08" db="EMBL/GenBank/DDBJ databases">
        <title>Pervasive Adenine N6-methylation of Active Genes in Fungi.</title>
        <authorList>
            <consortium name="DOE Joint Genome Institute"/>
            <person name="Mondo S.J."/>
            <person name="Dannebaum R.O."/>
            <person name="Kuo R.C."/>
            <person name="Labutti K."/>
            <person name="Haridas S."/>
            <person name="Kuo A."/>
            <person name="Salamov A."/>
            <person name="Ahrendt S.R."/>
            <person name="Lipzen A."/>
            <person name="Sullivan W."/>
            <person name="Andreopoulos W.B."/>
            <person name="Clum A."/>
            <person name="Lindquist E."/>
            <person name="Daum C."/>
            <person name="Ramamoorthy G.K."/>
            <person name="Gryganskyi A."/>
            <person name="Culley D."/>
            <person name="Magnuson J.K."/>
            <person name="James T.Y."/>
            <person name="O'Malley M.A."/>
            <person name="Stajich J.E."/>
            <person name="Spatafora J.W."/>
            <person name="Visel A."/>
            <person name="Grigoriev I.V."/>
        </authorList>
    </citation>
    <scope>NUCLEOTIDE SEQUENCE [LARGE SCALE GENOMIC DNA]</scope>
    <source>
        <strain evidence="2 3">S4</strain>
    </source>
</reference>
<evidence type="ECO:0000256" key="1">
    <source>
        <dbReference type="SAM" id="Phobius"/>
    </source>
</evidence>
<keyword evidence="1" id="KW-0812">Transmembrane</keyword>
<feature type="transmembrane region" description="Helical" evidence="1">
    <location>
        <begin position="116"/>
        <end position="139"/>
    </location>
</feature>
<dbReference type="AlphaFoldDB" id="A0A1Y1XBS5"/>
<feature type="transmembrane region" description="Helical" evidence="1">
    <location>
        <begin position="189"/>
        <end position="208"/>
    </location>
</feature>
<name>A0A1Y1XBS5_9FUNG</name>
<dbReference type="EMBL" id="MCFG01000078">
    <property type="protein sequence ID" value="ORX83187.1"/>
    <property type="molecule type" value="Genomic_DNA"/>
</dbReference>
<feature type="transmembrane region" description="Helical" evidence="1">
    <location>
        <begin position="159"/>
        <end position="177"/>
    </location>
</feature>
<feature type="transmembrane region" description="Helical" evidence="1">
    <location>
        <begin position="58"/>
        <end position="81"/>
    </location>
</feature>